<dbReference type="GO" id="GO:0008652">
    <property type="term" value="P:amino acid biosynthetic process"/>
    <property type="evidence" value="ECO:0007669"/>
    <property type="project" value="UniProtKB-KW"/>
</dbReference>
<comment type="subcellular location">
    <subcellularLocation>
        <location evidence="8">Cytoplasm</location>
    </subcellularLocation>
</comment>
<dbReference type="FunFam" id="3.65.10.10:FF:000005">
    <property type="entry name" value="3-phosphoshikimate 1-carboxyvinyltransferase"/>
    <property type="match status" value="1"/>
</dbReference>
<comment type="function">
    <text evidence="8">Catalyzes the transfer of the enolpyruvyl moiety of phosphoenolpyruvate (PEP) to the 5-hydroxyl of shikimate-3-phosphate (S3P) to produce enolpyruvyl shikimate-3-phosphate and inorganic phosphate.</text>
</comment>
<dbReference type="CDD" id="cd01556">
    <property type="entry name" value="EPSP_synthase"/>
    <property type="match status" value="1"/>
</dbReference>
<proteinExistence type="inferred from homology"/>
<evidence type="ECO:0000256" key="7">
    <source>
        <dbReference type="ARBA" id="ARBA00044633"/>
    </source>
</evidence>
<keyword evidence="4 8" id="KW-0028">Amino-acid biosynthesis</keyword>
<dbReference type="GO" id="GO:0009073">
    <property type="term" value="P:aromatic amino acid family biosynthetic process"/>
    <property type="evidence" value="ECO:0007669"/>
    <property type="project" value="UniProtKB-KW"/>
</dbReference>
<evidence type="ECO:0000313" key="11">
    <source>
        <dbReference type="Proteomes" id="UP000500767"/>
    </source>
</evidence>
<comment type="subunit">
    <text evidence="8">Monomer.</text>
</comment>
<dbReference type="HAMAP" id="MF_00210">
    <property type="entry name" value="EPSP_synth"/>
    <property type="match status" value="1"/>
</dbReference>
<dbReference type="SUPFAM" id="SSF55205">
    <property type="entry name" value="EPT/RTPC-like"/>
    <property type="match status" value="1"/>
</dbReference>
<comment type="caution">
    <text evidence="8">Lacks conserved residue(s) required for the propagation of feature annotation.</text>
</comment>
<dbReference type="InterPro" id="IPR013792">
    <property type="entry name" value="RNA3'P_cycl/enolpyr_Trfase_a/b"/>
</dbReference>
<feature type="binding site" evidence="8">
    <location>
        <position position="28"/>
    </location>
    <ligand>
        <name>phosphoenolpyruvate</name>
        <dbReference type="ChEBI" id="CHEBI:58702"/>
    </ligand>
</feature>
<feature type="binding site" evidence="8">
    <location>
        <position position="101"/>
    </location>
    <ligand>
        <name>phosphoenolpyruvate</name>
        <dbReference type="ChEBI" id="CHEBI:58702"/>
    </ligand>
</feature>
<keyword evidence="6 8" id="KW-0057">Aromatic amino acid biosynthesis</keyword>
<dbReference type="PANTHER" id="PTHR21090">
    <property type="entry name" value="AROM/DEHYDROQUINATE SYNTHASE"/>
    <property type="match status" value="1"/>
</dbReference>
<dbReference type="InterPro" id="IPR036968">
    <property type="entry name" value="Enolpyruvate_Tfrase_sf"/>
</dbReference>
<dbReference type="KEGG" id="lck:HN018_04880"/>
<dbReference type="Gene3D" id="3.65.10.10">
    <property type="entry name" value="Enolpyruvate transferase domain"/>
    <property type="match status" value="2"/>
</dbReference>
<comment type="pathway">
    <text evidence="1 8">Metabolic intermediate biosynthesis; chorismate biosynthesis; chorismate from D-erythrose 4-phosphate and phosphoenolpyruvate: step 6/7.</text>
</comment>
<evidence type="ECO:0000256" key="1">
    <source>
        <dbReference type="ARBA" id="ARBA00004811"/>
    </source>
</evidence>
<dbReference type="InterPro" id="IPR023193">
    <property type="entry name" value="EPSP_synthase_CS"/>
</dbReference>
<keyword evidence="5 8" id="KW-0808">Transferase</keyword>
<feature type="binding site" evidence="8">
    <location>
        <position position="174"/>
    </location>
    <ligand>
        <name>3-phosphoshikimate</name>
        <dbReference type="ChEBI" id="CHEBI:145989"/>
    </ligand>
</feature>
<feature type="binding site" evidence="8">
    <location>
        <position position="33"/>
    </location>
    <ligand>
        <name>3-phosphoshikimate</name>
        <dbReference type="ChEBI" id="CHEBI:145989"/>
    </ligand>
</feature>
<feature type="binding site" evidence="8">
    <location>
        <position position="357"/>
    </location>
    <ligand>
        <name>3-phosphoshikimate</name>
        <dbReference type="ChEBI" id="CHEBI:145989"/>
    </ligand>
</feature>
<feature type="active site" description="Proton acceptor" evidence="8">
    <location>
        <position position="330"/>
    </location>
</feature>
<dbReference type="RefSeq" id="WP_171834950.1">
    <property type="nucleotide sequence ID" value="NZ_CP053708.1"/>
</dbReference>
<dbReference type="GO" id="GO:0005737">
    <property type="term" value="C:cytoplasm"/>
    <property type="evidence" value="ECO:0007669"/>
    <property type="project" value="UniProtKB-SubCell"/>
</dbReference>
<feature type="binding site" evidence="8">
    <location>
        <position position="361"/>
    </location>
    <ligand>
        <name>phosphoenolpyruvate</name>
        <dbReference type="ChEBI" id="CHEBI:58702"/>
    </ligand>
</feature>
<feature type="binding site" evidence="8">
    <location>
        <position position="404"/>
    </location>
    <ligand>
        <name>phosphoenolpyruvate</name>
        <dbReference type="ChEBI" id="CHEBI:58702"/>
    </ligand>
</feature>
<dbReference type="PANTHER" id="PTHR21090:SF5">
    <property type="entry name" value="PENTAFUNCTIONAL AROM POLYPEPTIDE"/>
    <property type="match status" value="1"/>
</dbReference>
<feature type="binding site" evidence="8">
    <location>
        <position position="176"/>
    </location>
    <ligand>
        <name>phosphoenolpyruvate</name>
        <dbReference type="ChEBI" id="CHEBI:58702"/>
    </ligand>
</feature>
<dbReference type="UniPathway" id="UPA00053">
    <property type="reaction ID" value="UER00089"/>
</dbReference>
<dbReference type="Proteomes" id="UP000500767">
    <property type="component" value="Chromosome"/>
</dbReference>
<dbReference type="GO" id="GO:0009423">
    <property type="term" value="P:chorismate biosynthetic process"/>
    <property type="evidence" value="ECO:0007669"/>
    <property type="project" value="UniProtKB-UniRule"/>
</dbReference>
<accession>A0A6M8HVQ3</accession>
<reference evidence="10 11" key="1">
    <citation type="journal article" date="2014" name="World J. Microbiol. Biotechnol.">
        <title>Biodiversity and physiological characteristics of Antarctic and Arctic lichens-associated bacteria.</title>
        <authorList>
            <person name="Lee Y.M."/>
            <person name="Kim E.H."/>
            <person name="Lee H.K."/>
            <person name="Hong S.G."/>
        </authorList>
    </citation>
    <scope>NUCLEOTIDE SEQUENCE [LARGE SCALE GENOMIC DNA]</scope>
    <source>
        <strain evidence="10 11">PAMC 26569</strain>
    </source>
</reference>
<comment type="catalytic activity">
    <reaction evidence="7">
        <text>3-phosphoshikimate + phosphoenolpyruvate = 5-O-(1-carboxyvinyl)-3-phosphoshikimate + phosphate</text>
        <dbReference type="Rhea" id="RHEA:21256"/>
        <dbReference type="ChEBI" id="CHEBI:43474"/>
        <dbReference type="ChEBI" id="CHEBI:57701"/>
        <dbReference type="ChEBI" id="CHEBI:58702"/>
        <dbReference type="ChEBI" id="CHEBI:145989"/>
        <dbReference type="EC" id="2.5.1.19"/>
    </reaction>
    <physiologicalReaction direction="left-to-right" evidence="7">
        <dbReference type="Rhea" id="RHEA:21257"/>
    </physiologicalReaction>
</comment>
<dbReference type="AlphaFoldDB" id="A0A6M8HVQ3"/>
<dbReference type="EMBL" id="CP053708">
    <property type="protein sequence ID" value="QKE92438.1"/>
    <property type="molecule type" value="Genomic_DNA"/>
</dbReference>
<evidence type="ECO:0000256" key="3">
    <source>
        <dbReference type="ARBA" id="ARBA00022490"/>
    </source>
</evidence>
<dbReference type="InterPro" id="IPR006264">
    <property type="entry name" value="EPSP_synthase"/>
</dbReference>
<dbReference type="NCBIfam" id="TIGR01356">
    <property type="entry name" value="aroA"/>
    <property type="match status" value="1"/>
</dbReference>
<feature type="domain" description="Enolpyruvate transferase" evidence="9">
    <location>
        <begin position="15"/>
        <end position="436"/>
    </location>
</feature>
<evidence type="ECO:0000256" key="2">
    <source>
        <dbReference type="ARBA" id="ARBA00009948"/>
    </source>
</evidence>
<dbReference type="PIRSF" id="PIRSF000505">
    <property type="entry name" value="EPSPS"/>
    <property type="match status" value="1"/>
</dbReference>
<dbReference type="Pfam" id="PF00275">
    <property type="entry name" value="EPSP_synthase"/>
    <property type="match status" value="1"/>
</dbReference>
<evidence type="ECO:0000313" key="10">
    <source>
        <dbReference type="EMBL" id="QKE92438.1"/>
    </source>
</evidence>
<dbReference type="InterPro" id="IPR001986">
    <property type="entry name" value="Enolpyruvate_Tfrase_dom"/>
</dbReference>
<dbReference type="PROSITE" id="PS00885">
    <property type="entry name" value="EPSP_SYNTHASE_2"/>
    <property type="match status" value="1"/>
</dbReference>
<keyword evidence="11" id="KW-1185">Reference proteome</keyword>
<protein>
    <recommendedName>
        <fullName evidence="8">3-phosphoshikimate 1-carboxyvinyltransferase</fullName>
        <ecNumber evidence="8">2.5.1.19</ecNumber>
    </recommendedName>
    <alternativeName>
        <fullName evidence="8">5-enolpyruvylshikimate-3-phosphate synthase</fullName>
        <shortName evidence="8">EPSP synthase</shortName>
        <shortName evidence="8">EPSPS</shortName>
    </alternativeName>
</protein>
<evidence type="ECO:0000259" key="9">
    <source>
        <dbReference type="Pfam" id="PF00275"/>
    </source>
</evidence>
<dbReference type="GO" id="GO:0003866">
    <property type="term" value="F:3-phosphoshikimate 1-carboxyvinyltransferase activity"/>
    <property type="evidence" value="ECO:0007669"/>
    <property type="project" value="UniProtKB-UniRule"/>
</dbReference>
<feature type="binding site" evidence="8">
    <location>
        <position position="330"/>
    </location>
    <ligand>
        <name>3-phosphoshikimate</name>
        <dbReference type="ChEBI" id="CHEBI:145989"/>
    </ligand>
</feature>
<gene>
    <name evidence="8 10" type="primary">aroA</name>
    <name evidence="10" type="ORF">HN018_04880</name>
</gene>
<feature type="binding site" evidence="8">
    <location>
        <position position="28"/>
    </location>
    <ligand>
        <name>3-phosphoshikimate</name>
        <dbReference type="ChEBI" id="CHEBI:145989"/>
    </ligand>
</feature>
<dbReference type="PROSITE" id="PS00104">
    <property type="entry name" value="EPSP_SYNTHASE_1"/>
    <property type="match status" value="1"/>
</dbReference>
<sequence length="452" mass="46842">MPHALARPLVVRQAATPLGGKIRVPGDKSISHRALMFAGLAQGDTRITGLLEGEDVLRTASAMRALGAVVTRQADESWRVSGRGIGQLAEPEDVLDMGNSGTAARLLAGILASHPIVSVMTGDASLRGRPMRRVIDPLSLTGASFTARAGGRLPLCIAGLGEPKPLSYRLPVASAQVKSAILLAGLNTSGETVVEEPAPTRDHSENMLRHFGAEVSVEPTQAGHGRGRVIRLTGRPTLVGRDVSVPSDPSSAAFPLVAALLVPGSCITLEAVGLNPLRTGLIATLIEMGADIQVMNQRVEGGEPVGDLVVTASALTGVDVPADRAPSMIDEYPVLAVAAAFASGTTRMRGLEELRVKESDRLASTVALLTVNGVQVTVDGDDMIVTGGRSVPGGGRVATQMDHRLAMSAVVLGLGAEKPVTIDDTSFIETSFPGFTTLMNRIGACLPVDVPA</sequence>
<evidence type="ECO:0000256" key="6">
    <source>
        <dbReference type="ARBA" id="ARBA00023141"/>
    </source>
</evidence>
<feature type="binding site" evidence="8">
    <location>
        <position position="176"/>
    </location>
    <ligand>
        <name>3-phosphoshikimate</name>
        <dbReference type="ChEBI" id="CHEBI:145989"/>
    </ligand>
</feature>
<evidence type="ECO:0000256" key="5">
    <source>
        <dbReference type="ARBA" id="ARBA00022679"/>
    </source>
</evidence>
<comment type="similarity">
    <text evidence="2 8">Belongs to the EPSP synthase family.</text>
</comment>
<evidence type="ECO:0000256" key="4">
    <source>
        <dbReference type="ARBA" id="ARBA00022605"/>
    </source>
</evidence>
<name>A0A6M8HVQ3_9PROT</name>
<evidence type="ECO:0000256" key="8">
    <source>
        <dbReference type="HAMAP-Rule" id="MF_00210"/>
    </source>
</evidence>
<organism evidence="10 11">
    <name type="scientific">Lichenicola cladoniae</name>
    <dbReference type="NCBI Taxonomy" id="1484109"/>
    <lineage>
        <taxon>Bacteria</taxon>
        <taxon>Pseudomonadati</taxon>
        <taxon>Pseudomonadota</taxon>
        <taxon>Alphaproteobacteria</taxon>
        <taxon>Acetobacterales</taxon>
        <taxon>Acetobacteraceae</taxon>
        <taxon>Lichenicola</taxon>
    </lineage>
</organism>
<feature type="binding site" evidence="8">
    <location>
        <position position="29"/>
    </location>
    <ligand>
        <name>3-phosphoshikimate</name>
        <dbReference type="ChEBI" id="CHEBI:145989"/>
    </ligand>
</feature>
<keyword evidence="3 8" id="KW-0963">Cytoplasm</keyword>
<dbReference type="EC" id="2.5.1.19" evidence="8"/>
<feature type="binding site" evidence="8">
    <location>
        <position position="129"/>
    </location>
    <ligand>
        <name>phosphoenolpyruvate</name>
        <dbReference type="ChEBI" id="CHEBI:58702"/>
    </ligand>
</feature>